<evidence type="ECO:0000313" key="7">
    <source>
        <dbReference type="Proteomes" id="UP000216857"/>
    </source>
</evidence>
<dbReference type="Pfam" id="PF06779">
    <property type="entry name" value="MFS_4"/>
    <property type="match status" value="1"/>
</dbReference>
<name>A0A261R2B8_9BORD</name>
<dbReference type="EMBL" id="NEVJ01000003">
    <property type="protein sequence ID" value="OZI19195.1"/>
    <property type="molecule type" value="Genomic_DNA"/>
</dbReference>
<comment type="caution">
    <text evidence="6">The sequence shown here is derived from an EMBL/GenBank/DDBJ whole genome shotgun (WGS) entry which is preliminary data.</text>
</comment>
<proteinExistence type="predicted"/>
<keyword evidence="3 4" id="KW-0472">Membrane</keyword>
<sequence length="401" mass="41861">MGKAMAAISTTEPRAASARWATLAGFCASLVGIGLARFAYTPLLPAIIAAHWFDASVAAYLGAANLAGYLAGALLARPIAARLPIALTLRAMMALATIAFFACAYPLSFSWFFAWRFLSGVAGGALMVLAAPTVLPLVPAARRGLAGGVIFMGVGVGVAASGTLVPLLLRDSLQETWLGLGVLSLVATAVAWQGWPSGATAPAEARHHVRQHRAPRVVSLRALYVEYALNAAGWVPHMIFLVDFVARGLGEGLQVGAQYWVLFGIGATVGPVLAGALADRIGFGRALRLAFTLQALGVAIPALGLGDGWLMASSIIVGAFVTGTVPLVLGRVHELLAHHPAHRDPAWRTATVSFALFQAVAAYALSYVFNQSGGNYILLFVIGTAFMVLALAIDLIWGRRG</sequence>
<gene>
    <name evidence="6" type="ORF">CAL26_16225</name>
</gene>
<feature type="transmembrane region" description="Helical" evidence="4">
    <location>
        <begin position="217"/>
        <end position="239"/>
    </location>
</feature>
<dbReference type="SUPFAM" id="SSF103473">
    <property type="entry name" value="MFS general substrate transporter"/>
    <property type="match status" value="1"/>
</dbReference>
<dbReference type="RefSeq" id="WP_373454483.1">
    <property type="nucleotide sequence ID" value="NZ_NEVJ01000003.1"/>
</dbReference>
<dbReference type="GO" id="GO:0005886">
    <property type="term" value="C:plasma membrane"/>
    <property type="evidence" value="ECO:0007669"/>
    <property type="project" value="TreeGrafter"/>
</dbReference>
<dbReference type="InterPro" id="IPR010645">
    <property type="entry name" value="MFS_4"/>
</dbReference>
<dbReference type="PANTHER" id="PTHR23537">
    <property type="match status" value="1"/>
</dbReference>
<evidence type="ECO:0000259" key="5">
    <source>
        <dbReference type="PROSITE" id="PS50850"/>
    </source>
</evidence>
<feature type="transmembrane region" description="Helical" evidence="4">
    <location>
        <begin position="259"/>
        <end position="278"/>
    </location>
</feature>
<protein>
    <submittedName>
        <fullName evidence="6">MFS transporter</fullName>
    </submittedName>
</protein>
<feature type="transmembrane region" description="Helical" evidence="4">
    <location>
        <begin position="309"/>
        <end position="329"/>
    </location>
</feature>
<organism evidence="6 7">
    <name type="scientific">Bordetella genomosp. 9</name>
    <dbReference type="NCBI Taxonomy" id="1416803"/>
    <lineage>
        <taxon>Bacteria</taxon>
        <taxon>Pseudomonadati</taxon>
        <taxon>Pseudomonadota</taxon>
        <taxon>Betaproteobacteria</taxon>
        <taxon>Burkholderiales</taxon>
        <taxon>Alcaligenaceae</taxon>
        <taxon>Bordetella</taxon>
    </lineage>
</organism>
<reference evidence="6" key="1">
    <citation type="submission" date="2017-05" db="EMBL/GenBank/DDBJ databases">
        <title>Complete and WGS of Bordetella genogroups.</title>
        <authorList>
            <person name="Spilker T."/>
            <person name="Lipuma J."/>
        </authorList>
    </citation>
    <scope>NUCLEOTIDE SEQUENCE</scope>
    <source>
        <strain evidence="6">AU21707</strain>
    </source>
</reference>
<keyword evidence="1 4" id="KW-0812">Transmembrane</keyword>
<keyword evidence="7" id="KW-1185">Reference proteome</keyword>
<dbReference type="AlphaFoldDB" id="A0A261R2B8"/>
<evidence type="ECO:0000256" key="2">
    <source>
        <dbReference type="ARBA" id="ARBA00022989"/>
    </source>
</evidence>
<dbReference type="PANTHER" id="PTHR23537:SF1">
    <property type="entry name" value="SUGAR TRANSPORTER"/>
    <property type="match status" value="1"/>
</dbReference>
<feature type="transmembrane region" description="Helical" evidence="4">
    <location>
        <begin position="350"/>
        <end position="370"/>
    </location>
</feature>
<evidence type="ECO:0000256" key="3">
    <source>
        <dbReference type="ARBA" id="ARBA00023136"/>
    </source>
</evidence>
<dbReference type="PROSITE" id="PS50850">
    <property type="entry name" value="MFS"/>
    <property type="match status" value="1"/>
</dbReference>
<feature type="transmembrane region" description="Helical" evidence="4">
    <location>
        <begin position="376"/>
        <end position="397"/>
    </location>
</feature>
<feature type="transmembrane region" description="Helical" evidence="4">
    <location>
        <begin position="20"/>
        <end position="40"/>
    </location>
</feature>
<feature type="domain" description="Major facilitator superfamily (MFS) profile" evidence="5">
    <location>
        <begin position="20"/>
        <end position="401"/>
    </location>
</feature>
<feature type="transmembrane region" description="Helical" evidence="4">
    <location>
        <begin position="145"/>
        <end position="165"/>
    </location>
</feature>
<keyword evidence="2 4" id="KW-1133">Transmembrane helix</keyword>
<evidence type="ECO:0000256" key="4">
    <source>
        <dbReference type="SAM" id="Phobius"/>
    </source>
</evidence>
<feature type="transmembrane region" description="Helical" evidence="4">
    <location>
        <begin position="113"/>
        <end position="138"/>
    </location>
</feature>
<accession>A0A261R2B8</accession>
<evidence type="ECO:0000313" key="6">
    <source>
        <dbReference type="EMBL" id="OZI19195.1"/>
    </source>
</evidence>
<feature type="transmembrane region" description="Helical" evidence="4">
    <location>
        <begin position="177"/>
        <end position="196"/>
    </location>
</feature>
<dbReference type="InterPro" id="IPR020846">
    <property type="entry name" value="MFS_dom"/>
</dbReference>
<feature type="transmembrane region" description="Helical" evidence="4">
    <location>
        <begin position="87"/>
        <end position="107"/>
    </location>
</feature>
<dbReference type="Proteomes" id="UP000216857">
    <property type="component" value="Unassembled WGS sequence"/>
</dbReference>
<dbReference type="Gene3D" id="1.20.1250.20">
    <property type="entry name" value="MFS general substrate transporter like domains"/>
    <property type="match status" value="2"/>
</dbReference>
<feature type="transmembrane region" description="Helical" evidence="4">
    <location>
        <begin position="52"/>
        <end position="75"/>
    </location>
</feature>
<evidence type="ECO:0000256" key="1">
    <source>
        <dbReference type="ARBA" id="ARBA00022692"/>
    </source>
</evidence>
<dbReference type="GO" id="GO:0022857">
    <property type="term" value="F:transmembrane transporter activity"/>
    <property type="evidence" value="ECO:0007669"/>
    <property type="project" value="InterPro"/>
</dbReference>
<dbReference type="InterPro" id="IPR036259">
    <property type="entry name" value="MFS_trans_sf"/>
</dbReference>